<gene>
    <name evidence="2" type="ORF">FRX31_008730</name>
</gene>
<accession>A0A7J6WW94</accession>
<feature type="compositionally biased region" description="Basic residues" evidence="1">
    <location>
        <begin position="221"/>
        <end position="231"/>
    </location>
</feature>
<reference evidence="2 3" key="1">
    <citation type="submission" date="2020-06" db="EMBL/GenBank/DDBJ databases">
        <title>Transcriptomic and genomic resources for Thalictrum thalictroides and T. hernandezii: Facilitating candidate gene discovery in an emerging model plant lineage.</title>
        <authorList>
            <person name="Arias T."/>
            <person name="Riano-Pachon D.M."/>
            <person name="Di Stilio V.S."/>
        </authorList>
    </citation>
    <scope>NUCLEOTIDE SEQUENCE [LARGE SCALE GENOMIC DNA]</scope>
    <source>
        <strain evidence="3">cv. WT478/WT964</strain>
        <tissue evidence="2">Leaves</tissue>
    </source>
</reference>
<evidence type="ECO:0000256" key="1">
    <source>
        <dbReference type="SAM" id="MobiDB-lite"/>
    </source>
</evidence>
<feature type="region of interest" description="Disordered" evidence="1">
    <location>
        <begin position="1"/>
        <end position="26"/>
    </location>
</feature>
<keyword evidence="3" id="KW-1185">Reference proteome</keyword>
<sequence>MENNTLKFDDPNDCHNEEEDKSVDEDIENDITTEENKMDLQVGMDFATAAELFEYYGNYGNEKGFPVMKRSSKKGDDGIVRWVMYTCARHSIVVLIQQRVKIVPEKYILRRWRKDIKRGHTKVKITYFDWMQNPENEQFDRLCNAFYQVTNLATGNKDKVEHVMRWIKKLRDDLNKCEGTRESSPPSLVPVSQLNTSPSIVYISPIVEEVNNVRSPVAAPKRGRTPFKRKQSTCEQMVQKKKEKEKVSAKEKKKKTKATNGNLEKTQKFGSTGSTQGCSSTLEELNDGYIGVELGMTQESITTKVPYGGSKAMEFDRYNVPHHGNVSFGNQSMTQIPFQMSFMGHSPLTFRILVMEHMFRVMENSLMKMNIIEIMVLIHLFKHRVTITRFGMDMICHLVEFEGFKYNSCGEFGDFIGLATIGVIIGS</sequence>
<dbReference type="PANTHER" id="PTHR47718">
    <property type="entry name" value="OS01G0519700 PROTEIN"/>
    <property type="match status" value="1"/>
</dbReference>
<comment type="caution">
    <text evidence="2">The sequence shown here is derived from an EMBL/GenBank/DDBJ whole genome shotgun (WGS) entry which is preliminary data.</text>
</comment>
<evidence type="ECO:0008006" key="4">
    <source>
        <dbReference type="Google" id="ProtNLM"/>
    </source>
</evidence>
<feature type="region of interest" description="Disordered" evidence="1">
    <location>
        <begin position="218"/>
        <end position="277"/>
    </location>
</feature>
<dbReference type="OrthoDB" id="747268at2759"/>
<dbReference type="PANTHER" id="PTHR47718:SF13">
    <property type="entry name" value="OS09G0290500 PROTEIN"/>
    <property type="match status" value="1"/>
</dbReference>
<name>A0A7J6WW94_THATH</name>
<feature type="compositionally biased region" description="Basic and acidic residues" evidence="1">
    <location>
        <begin position="238"/>
        <end position="250"/>
    </location>
</feature>
<evidence type="ECO:0000313" key="3">
    <source>
        <dbReference type="Proteomes" id="UP000554482"/>
    </source>
</evidence>
<protein>
    <recommendedName>
        <fullName evidence="4">Protein FAR1-RELATED SEQUENCE</fullName>
    </recommendedName>
</protein>
<organism evidence="2 3">
    <name type="scientific">Thalictrum thalictroides</name>
    <name type="common">Rue-anemone</name>
    <name type="synonym">Anemone thalictroides</name>
    <dbReference type="NCBI Taxonomy" id="46969"/>
    <lineage>
        <taxon>Eukaryota</taxon>
        <taxon>Viridiplantae</taxon>
        <taxon>Streptophyta</taxon>
        <taxon>Embryophyta</taxon>
        <taxon>Tracheophyta</taxon>
        <taxon>Spermatophyta</taxon>
        <taxon>Magnoliopsida</taxon>
        <taxon>Ranunculales</taxon>
        <taxon>Ranunculaceae</taxon>
        <taxon>Thalictroideae</taxon>
        <taxon>Thalictrum</taxon>
    </lineage>
</organism>
<feature type="compositionally biased region" description="Acidic residues" evidence="1">
    <location>
        <begin position="16"/>
        <end position="26"/>
    </location>
</feature>
<evidence type="ECO:0000313" key="2">
    <source>
        <dbReference type="EMBL" id="KAF5201679.1"/>
    </source>
</evidence>
<dbReference type="EMBL" id="JABWDY010009114">
    <property type="protein sequence ID" value="KAF5201679.1"/>
    <property type="molecule type" value="Genomic_DNA"/>
</dbReference>
<dbReference type="Proteomes" id="UP000554482">
    <property type="component" value="Unassembled WGS sequence"/>
</dbReference>
<proteinExistence type="predicted"/>
<dbReference type="AlphaFoldDB" id="A0A7J6WW94"/>